<dbReference type="InterPro" id="IPR011050">
    <property type="entry name" value="Pectin_lyase_fold/virulence"/>
</dbReference>
<accession>A0A3A1WH01</accession>
<dbReference type="PROSITE" id="PS00330">
    <property type="entry name" value="HEMOLYSIN_CALCIUM"/>
    <property type="match status" value="1"/>
</dbReference>
<dbReference type="AlphaFoldDB" id="A0A3A1WH01"/>
<dbReference type="PRINTS" id="PR00313">
    <property type="entry name" value="CABNDNGRPT"/>
</dbReference>
<dbReference type="SUPFAM" id="SSF51126">
    <property type="entry name" value="Pectin lyase-like"/>
    <property type="match status" value="1"/>
</dbReference>
<sequence length="1077" mass="109839">MAQTIQLGTSATQADIETGLNALKATGGTLILPKDATIAITKQIVLFLSEHNVTLDLNGSTLVGSGANSILYVDAKPSGLSSVVLGSQDGNATITYGELPSDLKVGSWVKVVSDDALPGDHIDSTDNGQPTRLGQAAEVVAIHGNTVVLKGALVDQTLYQTNVRAATFSTAEFAIKNGTIDGGRGDFQTASTAADLIQLRNVVNAEVSDLNLLNGSIGVKIVNGVNAEVTDVSAHNVYAGVQSSASYSTDINGLFVEHSNHAVIVHGVGNAANSTSATSYGADIEFHAQNAVAYDANRAAFDFHSESRDGLYENVLAFDSRMIADFRGIGNGLKDSGGVNNDYALQFFEYGDGDGRDAAISNVVARETQKYSFMISGDTRNNTVTDSVFESVGKGYNFKSSVVSMVNSTIKDSVTQLDDVLTGSSSADMLLGGKGSDVLDGAGGSDYLWGGAEADRLTGGEGRDRFAYHALAEGGDTITDFQAGANGDIIDVSVLAARLGWGTGDPLAAGELRATAAGADTLIEAADGNGGWTALATLEGVDAGAFTAANVQWRLSDTTASLGAAVSAGSGSSGAADGGATQPVAPASVALGFSFLNSDGSARAGETVLLAVHFDEVVNVKGSGLGVALSNGAVANYAYGNGRDTLVFTYKVAAGEDAADLSAVGLKLGDAAVRSSVTGLAVDAGTLGGNLGDKLLVDTKTPEADRPTLAFVDSGVQGDGITNARTATLSGLAEAGSSIKVLDGARVIGSAVADADGAWTFDTWTLNDGEHVFSVIETDVAGNRSEASASVSMVVDGTGPARPVMEGAYGKLYSNDGAAVMTGTAEALSRVDLYDGGVAIGSTTAAADGTWSFAVSDLAAGSHRLTATATDIAGNTGSVSRWRDVVVDHDAPEMTVSRLTATASGDVQLRGTISETPVQVTVFQDGVATATVNSATTTWFKKLVADPNQMHVFTFQAEDAAGNVTTPDERHVLGTVGNDRFVSTASDDFFTGNGGSDTFVFRTDGGNDVVRDFRGGAASAGGDILSFEGTGFHSLADVMAGAHQIGTDVTIQIADHSSVTLLNTKLAALTAANVLFA</sequence>
<dbReference type="Gene3D" id="2.60.40.10">
    <property type="entry name" value="Immunoglobulins"/>
    <property type="match status" value="2"/>
</dbReference>
<dbReference type="InterPro" id="IPR001343">
    <property type="entry name" value="Hemolysn_Ca-bd"/>
</dbReference>
<dbReference type="Pfam" id="PF00353">
    <property type="entry name" value="HemolysinCabind"/>
    <property type="match status" value="2"/>
</dbReference>
<dbReference type="OrthoDB" id="30037at2"/>
<dbReference type="InterPro" id="IPR018511">
    <property type="entry name" value="Hemolysin-typ_Ca-bd_CS"/>
</dbReference>
<dbReference type="NCBIfam" id="NF033510">
    <property type="entry name" value="Ca_tandemer"/>
    <property type="match status" value="2"/>
</dbReference>
<evidence type="ECO:0000259" key="1">
    <source>
        <dbReference type="Pfam" id="PF19077"/>
    </source>
</evidence>
<dbReference type="GO" id="GO:0005509">
    <property type="term" value="F:calcium ion binding"/>
    <property type="evidence" value="ECO:0007669"/>
    <property type="project" value="InterPro"/>
</dbReference>
<feature type="domain" description="Bacterial Ig-like" evidence="1">
    <location>
        <begin position="820"/>
        <end position="888"/>
    </location>
</feature>
<dbReference type="Pfam" id="PF19077">
    <property type="entry name" value="Big_13"/>
    <property type="match status" value="2"/>
</dbReference>
<name>A0A3A1WH01_9HYPH</name>
<reference evidence="3" key="1">
    <citation type="submission" date="2018-09" db="EMBL/GenBank/DDBJ databases">
        <authorList>
            <person name="Tuo L."/>
        </authorList>
    </citation>
    <scope>NUCLEOTIDE SEQUENCE [LARGE SCALE GENOMIC DNA]</scope>
    <source>
        <strain evidence="3">M2BS4Y-1</strain>
    </source>
</reference>
<gene>
    <name evidence="2" type="ORF">D3218_17005</name>
</gene>
<dbReference type="EMBL" id="QYRN01000010">
    <property type="protein sequence ID" value="RIX98438.1"/>
    <property type="molecule type" value="Genomic_DNA"/>
</dbReference>
<proteinExistence type="predicted"/>
<dbReference type="SUPFAM" id="SSF51120">
    <property type="entry name" value="beta-Roll"/>
    <property type="match status" value="2"/>
</dbReference>
<evidence type="ECO:0000313" key="2">
    <source>
        <dbReference type="EMBL" id="RIX98438.1"/>
    </source>
</evidence>
<dbReference type="InterPro" id="IPR013783">
    <property type="entry name" value="Ig-like_fold"/>
</dbReference>
<dbReference type="Proteomes" id="UP000265750">
    <property type="component" value="Unassembled WGS sequence"/>
</dbReference>
<dbReference type="InterPro" id="IPR011049">
    <property type="entry name" value="Serralysin-like_metalloprot_C"/>
</dbReference>
<protein>
    <recommendedName>
        <fullName evidence="1">Bacterial Ig-like domain-containing protein</fullName>
    </recommendedName>
</protein>
<dbReference type="RefSeq" id="WP_119541273.1">
    <property type="nucleotide sequence ID" value="NZ_QYRN01000010.1"/>
</dbReference>
<organism evidence="2 3">
    <name type="scientific">Aureimonas flava</name>
    <dbReference type="NCBI Taxonomy" id="2320271"/>
    <lineage>
        <taxon>Bacteria</taxon>
        <taxon>Pseudomonadati</taxon>
        <taxon>Pseudomonadota</taxon>
        <taxon>Alphaproteobacteria</taxon>
        <taxon>Hyphomicrobiales</taxon>
        <taxon>Aurantimonadaceae</taxon>
        <taxon>Aureimonas</taxon>
    </lineage>
</organism>
<feature type="domain" description="Bacterial Ig-like" evidence="1">
    <location>
        <begin position="713"/>
        <end position="796"/>
    </location>
</feature>
<evidence type="ECO:0000313" key="3">
    <source>
        <dbReference type="Proteomes" id="UP000265750"/>
    </source>
</evidence>
<dbReference type="InterPro" id="IPR044016">
    <property type="entry name" value="Big_13"/>
</dbReference>
<dbReference type="Gene3D" id="2.150.10.10">
    <property type="entry name" value="Serralysin-like metalloprotease, C-terminal"/>
    <property type="match status" value="1"/>
</dbReference>
<comment type="caution">
    <text evidence="2">The sequence shown here is derived from an EMBL/GenBank/DDBJ whole genome shotgun (WGS) entry which is preliminary data.</text>
</comment>
<keyword evidence="3" id="KW-1185">Reference proteome</keyword>